<keyword evidence="2" id="KW-1185">Reference proteome</keyword>
<organism evidence="1 2">
    <name type="scientific">Mesobacillus persicus</name>
    <dbReference type="NCBI Taxonomy" id="930146"/>
    <lineage>
        <taxon>Bacteria</taxon>
        <taxon>Bacillati</taxon>
        <taxon>Bacillota</taxon>
        <taxon>Bacilli</taxon>
        <taxon>Bacillales</taxon>
        <taxon>Bacillaceae</taxon>
        <taxon>Mesobacillus</taxon>
    </lineage>
</organism>
<accession>A0A1H8G068</accession>
<dbReference type="EMBL" id="FOBW01000012">
    <property type="protein sequence ID" value="SEN37170.1"/>
    <property type="molecule type" value="Genomic_DNA"/>
</dbReference>
<evidence type="ECO:0000313" key="1">
    <source>
        <dbReference type="EMBL" id="SEN37170.1"/>
    </source>
</evidence>
<dbReference type="Proteomes" id="UP000198553">
    <property type="component" value="Unassembled WGS sequence"/>
</dbReference>
<sequence>MKHGDGSSASIVKTPLPLTSIHLDSYLETEGLFSIYTHIFYIGDEV</sequence>
<dbReference type="AlphaFoldDB" id="A0A1H8G068"/>
<name>A0A1H8G068_9BACI</name>
<reference evidence="2" key="1">
    <citation type="submission" date="2016-10" db="EMBL/GenBank/DDBJ databases">
        <authorList>
            <person name="Varghese N."/>
            <person name="Submissions S."/>
        </authorList>
    </citation>
    <scope>NUCLEOTIDE SEQUENCE [LARGE SCALE GENOMIC DNA]</scope>
    <source>
        <strain evidence="2">B48,IBRC-M 10115,DSM 25386,CECT 8001</strain>
    </source>
</reference>
<protein>
    <submittedName>
        <fullName evidence="1">Uncharacterized protein</fullName>
    </submittedName>
</protein>
<gene>
    <name evidence="1" type="ORF">SAMN05192533_11226</name>
</gene>
<evidence type="ECO:0000313" key="2">
    <source>
        <dbReference type="Proteomes" id="UP000198553"/>
    </source>
</evidence>
<proteinExistence type="predicted"/>